<dbReference type="Proteomes" id="UP000277204">
    <property type="component" value="Unassembled WGS sequence"/>
</dbReference>
<dbReference type="Pfam" id="PF20049">
    <property type="entry name" value="DUF6451"/>
    <property type="match status" value="1"/>
</dbReference>
<accession>A0A183M0E0</accession>
<dbReference type="EMBL" id="UZAI01004522">
    <property type="protein sequence ID" value="VDO86639.1"/>
    <property type="molecule type" value="Genomic_DNA"/>
</dbReference>
<gene>
    <name evidence="1" type="ORF">SMRZ_LOCUS9515</name>
</gene>
<dbReference type="AlphaFoldDB" id="A0A183M0E0"/>
<reference evidence="1 2" key="1">
    <citation type="submission" date="2018-11" db="EMBL/GenBank/DDBJ databases">
        <authorList>
            <consortium name="Pathogen Informatics"/>
        </authorList>
    </citation>
    <scope>NUCLEOTIDE SEQUENCE [LARGE SCALE GENOMIC DNA]</scope>
    <source>
        <strain evidence="1 2">Zambia</strain>
    </source>
</reference>
<dbReference type="InterPro" id="IPR045609">
    <property type="entry name" value="DUF6451"/>
</dbReference>
<protein>
    <submittedName>
        <fullName evidence="1">Uncharacterized protein</fullName>
    </submittedName>
</protein>
<proteinExistence type="predicted"/>
<organism evidence="1 2">
    <name type="scientific">Schistosoma margrebowiei</name>
    <dbReference type="NCBI Taxonomy" id="48269"/>
    <lineage>
        <taxon>Eukaryota</taxon>
        <taxon>Metazoa</taxon>
        <taxon>Spiralia</taxon>
        <taxon>Lophotrochozoa</taxon>
        <taxon>Platyhelminthes</taxon>
        <taxon>Trematoda</taxon>
        <taxon>Digenea</taxon>
        <taxon>Strigeidida</taxon>
        <taxon>Schistosomatoidea</taxon>
        <taxon>Schistosomatidae</taxon>
        <taxon>Schistosoma</taxon>
    </lineage>
</organism>
<keyword evidence="2" id="KW-1185">Reference proteome</keyword>
<evidence type="ECO:0000313" key="2">
    <source>
        <dbReference type="Proteomes" id="UP000277204"/>
    </source>
</evidence>
<sequence length="143" mass="16899">MSINIKVRIFNTNVKTVLLYGAEMRRTITAIIKKKQDTISNSLLCQRTNQLPAEEEIRKRRWKYTGHTLRKSSNCIKRQALTCNPEEKQKGGRLKNTSRWETESDMKRMNNNWKELERIAQEKVGWRMLVSGLCPFTRINRSK</sequence>
<name>A0A183M0E0_9TREM</name>
<evidence type="ECO:0000313" key="1">
    <source>
        <dbReference type="EMBL" id="VDO86639.1"/>
    </source>
</evidence>